<gene>
    <name evidence="1" type="ORF">SAMN05444165_2448</name>
</gene>
<dbReference type="AlphaFoldDB" id="A0A1N6ISM3"/>
<dbReference type="Proteomes" id="UP000185151">
    <property type="component" value="Unassembled WGS sequence"/>
</dbReference>
<evidence type="ECO:0000313" key="1">
    <source>
        <dbReference type="EMBL" id="SIO35019.1"/>
    </source>
</evidence>
<keyword evidence="2" id="KW-1185">Reference proteome</keyword>
<accession>A0A1N6ISM3</accession>
<dbReference type="EMBL" id="FSRU01000001">
    <property type="protein sequence ID" value="SIO35019.1"/>
    <property type="molecule type" value="Genomic_DNA"/>
</dbReference>
<organism evidence="1 2">
    <name type="scientific">Paraburkholderia phenazinium</name>
    <dbReference type="NCBI Taxonomy" id="60549"/>
    <lineage>
        <taxon>Bacteria</taxon>
        <taxon>Pseudomonadati</taxon>
        <taxon>Pseudomonadota</taxon>
        <taxon>Betaproteobacteria</taxon>
        <taxon>Burkholderiales</taxon>
        <taxon>Burkholderiaceae</taxon>
        <taxon>Paraburkholderia</taxon>
    </lineage>
</organism>
<name>A0A1N6ISM3_9BURK</name>
<evidence type="ECO:0000313" key="2">
    <source>
        <dbReference type="Proteomes" id="UP000185151"/>
    </source>
</evidence>
<protein>
    <submittedName>
        <fullName evidence="1">Uncharacterized protein</fullName>
    </submittedName>
</protein>
<proteinExistence type="predicted"/>
<sequence length="43" mass="4463">MSGACTDRQVQSDTLPQTSLSDAAFLAASRHPAFPGRGLAKAM</sequence>
<reference evidence="1 2" key="1">
    <citation type="submission" date="2016-11" db="EMBL/GenBank/DDBJ databases">
        <authorList>
            <person name="Jaros S."/>
            <person name="Januszkiewicz K."/>
            <person name="Wedrychowicz H."/>
        </authorList>
    </citation>
    <scope>NUCLEOTIDE SEQUENCE [LARGE SCALE GENOMIC DNA]</scope>
    <source>
        <strain evidence="1 2">GAS95</strain>
    </source>
</reference>